<dbReference type="Gene3D" id="1.10.238.10">
    <property type="entry name" value="EF-hand"/>
    <property type="match status" value="1"/>
</dbReference>
<protein>
    <submittedName>
        <fullName evidence="4">EF-hand domain-containing protein</fullName>
    </submittedName>
</protein>
<feature type="domain" description="EF-hand" evidence="3">
    <location>
        <begin position="25"/>
        <end position="42"/>
    </location>
</feature>
<evidence type="ECO:0000259" key="3">
    <source>
        <dbReference type="Pfam" id="PF13202"/>
    </source>
</evidence>
<feature type="chain" id="PRO_5017438204" evidence="2">
    <location>
        <begin position="21"/>
        <end position="82"/>
    </location>
</feature>
<feature type="region of interest" description="Disordered" evidence="1">
    <location>
        <begin position="55"/>
        <end position="82"/>
    </location>
</feature>
<dbReference type="SUPFAM" id="SSF47473">
    <property type="entry name" value="EF-hand"/>
    <property type="match status" value="1"/>
</dbReference>
<dbReference type="InterPro" id="IPR018247">
    <property type="entry name" value="EF_Hand_1_Ca_BS"/>
</dbReference>
<evidence type="ECO:0000313" key="5">
    <source>
        <dbReference type="Proteomes" id="UP000281128"/>
    </source>
</evidence>
<feature type="domain" description="EF-hand" evidence="3">
    <location>
        <begin position="49"/>
        <end position="67"/>
    </location>
</feature>
<keyword evidence="5" id="KW-1185">Reference proteome</keyword>
<feature type="signal peptide" evidence="2">
    <location>
        <begin position="1"/>
        <end position="20"/>
    </location>
</feature>
<comment type="caution">
    <text evidence="4">The sequence shown here is derived from an EMBL/GenBank/DDBJ whole genome shotgun (WGS) entry which is preliminary data.</text>
</comment>
<dbReference type="EMBL" id="RAPE01000001">
    <property type="protein sequence ID" value="RKF16993.1"/>
    <property type="molecule type" value="Genomic_DNA"/>
</dbReference>
<evidence type="ECO:0000256" key="1">
    <source>
        <dbReference type="SAM" id="MobiDB-lite"/>
    </source>
</evidence>
<organism evidence="4 5">
    <name type="scientific">Roseovarius spongiae</name>
    <dbReference type="NCBI Taxonomy" id="2320272"/>
    <lineage>
        <taxon>Bacteria</taxon>
        <taxon>Pseudomonadati</taxon>
        <taxon>Pseudomonadota</taxon>
        <taxon>Alphaproteobacteria</taxon>
        <taxon>Rhodobacterales</taxon>
        <taxon>Roseobacteraceae</taxon>
        <taxon>Roseovarius</taxon>
    </lineage>
</organism>
<dbReference type="Proteomes" id="UP000281128">
    <property type="component" value="Unassembled WGS sequence"/>
</dbReference>
<keyword evidence="2" id="KW-0732">Signal</keyword>
<gene>
    <name evidence="4" type="ORF">D6850_05565</name>
</gene>
<evidence type="ECO:0000313" key="4">
    <source>
        <dbReference type="EMBL" id="RKF16993.1"/>
    </source>
</evidence>
<dbReference type="InterPro" id="IPR011992">
    <property type="entry name" value="EF-hand-dom_pair"/>
</dbReference>
<dbReference type="GO" id="GO:0005509">
    <property type="term" value="F:calcium ion binding"/>
    <property type="evidence" value="ECO:0007669"/>
    <property type="project" value="InterPro"/>
</dbReference>
<dbReference type="PROSITE" id="PS00018">
    <property type="entry name" value="EF_HAND_1"/>
    <property type="match status" value="2"/>
</dbReference>
<evidence type="ECO:0000256" key="2">
    <source>
        <dbReference type="SAM" id="SignalP"/>
    </source>
</evidence>
<dbReference type="OrthoDB" id="5470953at2"/>
<dbReference type="AlphaFoldDB" id="A0A3A8AX52"/>
<dbReference type="Pfam" id="PF13202">
    <property type="entry name" value="EF-hand_5"/>
    <property type="match status" value="2"/>
</dbReference>
<dbReference type="InterPro" id="IPR002048">
    <property type="entry name" value="EF_hand_dom"/>
</dbReference>
<dbReference type="RefSeq" id="WP_121164555.1">
    <property type="nucleotide sequence ID" value="NZ_RAPE01000001.1"/>
</dbReference>
<accession>A0A3A8AX52</accession>
<proteinExistence type="predicted"/>
<sequence>MTKFIALAIGLGALAQAAVAQSATEIDANGDGLMTLEEVQAVFPDVTADAFSQADANGDGALDDSEMAAGQEQGLIPASTDG</sequence>
<reference evidence="4 5" key="1">
    <citation type="submission" date="2018-09" db="EMBL/GenBank/DDBJ databases">
        <title>Roseovarius spongiae sp. nov., isolated from a marine sponge.</title>
        <authorList>
            <person name="Zhuang L."/>
            <person name="Luo L."/>
        </authorList>
    </citation>
    <scope>NUCLEOTIDE SEQUENCE [LARGE SCALE GENOMIC DNA]</scope>
    <source>
        <strain evidence="4 5">HN-E21</strain>
    </source>
</reference>
<name>A0A3A8AX52_9RHOB</name>